<sequence length="253" mass="28254">MSMMLSQIQTGVVHKPPRIVIYGVHGVGKTSLAAGAPDPILIQTEDGADEIGVARFPLAKTLDDVYMQIGELVTEDHGFRTVIFDSADWAEKLVWEATCEDNGWKSIEAPGFGKGYVEAENTWKKVLEGFDALRAKGMCVIILAHCEVKRFDDPTNDGYDRYQIAVHKRASETLQEWADAVLFLNWRTMVQEKDQGMGRKITKGKGNGQRILYTEERPAAIAKNRYGMPDKIDLPNNPTQTWGALAQHLPFFA</sequence>
<gene>
    <name evidence="1" type="ORF">J2D73_19110</name>
</gene>
<keyword evidence="1" id="KW-0547">Nucleotide-binding</keyword>
<dbReference type="EMBL" id="JAFVMF010000035">
    <property type="protein sequence ID" value="MBO1361895.1"/>
    <property type="molecule type" value="Genomic_DNA"/>
</dbReference>
<keyword evidence="1" id="KW-0067">ATP-binding</keyword>
<evidence type="ECO:0000313" key="2">
    <source>
        <dbReference type="Proteomes" id="UP000664771"/>
    </source>
</evidence>
<evidence type="ECO:0000313" key="1">
    <source>
        <dbReference type="EMBL" id="MBO1361895.1"/>
    </source>
</evidence>
<dbReference type="RefSeq" id="WP_207883923.1">
    <property type="nucleotide sequence ID" value="NZ_JAFVMF010000035.1"/>
</dbReference>
<organism evidence="1 2">
    <name type="scientific">Acetobacter sacchari</name>
    <dbReference type="NCBI Taxonomy" id="2661687"/>
    <lineage>
        <taxon>Bacteria</taxon>
        <taxon>Pseudomonadati</taxon>
        <taxon>Pseudomonadota</taxon>
        <taxon>Alphaproteobacteria</taxon>
        <taxon>Acetobacterales</taxon>
        <taxon>Acetobacteraceae</taxon>
        <taxon>Acetobacter</taxon>
    </lineage>
</organism>
<comment type="caution">
    <text evidence="1">The sequence shown here is derived from an EMBL/GenBank/DDBJ whole genome shotgun (WGS) entry which is preliminary data.</text>
</comment>
<accession>A0ABS3M1A1</accession>
<dbReference type="GO" id="GO:0005524">
    <property type="term" value="F:ATP binding"/>
    <property type="evidence" value="ECO:0007669"/>
    <property type="project" value="UniProtKB-KW"/>
</dbReference>
<reference evidence="1 2" key="1">
    <citation type="submission" date="2021-03" db="EMBL/GenBank/DDBJ databases">
        <title>The complete genome sequence of Acetobacter sacchari TBRC 11175.</title>
        <authorList>
            <person name="Charoenyingcharoen P."/>
            <person name="Yukphan P."/>
        </authorList>
    </citation>
    <scope>NUCLEOTIDE SEQUENCE [LARGE SCALE GENOMIC DNA]</scope>
    <source>
        <strain evidence="1 2">TBRC 11175</strain>
    </source>
</reference>
<protein>
    <submittedName>
        <fullName evidence="1">ATP-binding protein</fullName>
    </submittedName>
</protein>
<keyword evidence="2" id="KW-1185">Reference proteome</keyword>
<dbReference type="SUPFAM" id="SSF52540">
    <property type="entry name" value="P-loop containing nucleoside triphosphate hydrolases"/>
    <property type="match status" value="1"/>
</dbReference>
<name>A0ABS3M1A1_9PROT</name>
<proteinExistence type="predicted"/>
<dbReference type="Proteomes" id="UP000664771">
    <property type="component" value="Unassembled WGS sequence"/>
</dbReference>
<dbReference type="Pfam" id="PF13479">
    <property type="entry name" value="AAA_24"/>
    <property type="match status" value="1"/>
</dbReference>
<dbReference type="InterPro" id="IPR027417">
    <property type="entry name" value="P-loop_NTPase"/>
</dbReference>